<dbReference type="AlphaFoldDB" id="A0A1I1EX76"/>
<sequence>MVISSIDENVSSDAAKDFIELLSTDDLFSQSADNKDKFIEFVCGHYFNTWQYKINHYLDEKVEYKNLLTFIPIQDIYNCLSVEIKEKIIACYKDRDFYIELSFE</sequence>
<dbReference type="RefSeq" id="WP_092319863.1">
    <property type="nucleotide sequence ID" value="NZ_FOKY01000020.1"/>
</dbReference>
<evidence type="ECO:0000313" key="1">
    <source>
        <dbReference type="EMBL" id="SFB91577.1"/>
    </source>
</evidence>
<dbReference type="Proteomes" id="UP000240042">
    <property type="component" value="Unassembled WGS sequence"/>
</dbReference>
<proteinExistence type="predicted"/>
<protein>
    <submittedName>
        <fullName evidence="1">Uncharacterized protein</fullName>
    </submittedName>
</protein>
<name>A0A1I1EX76_BREAD</name>
<reference evidence="2" key="1">
    <citation type="submission" date="2016-10" db="EMBL/GenBank/DDBJ databases">
        <authorList>
            <person name="Varghese N."/>
            <person name="Submissions S."/>
        </authorList>
    </citation>
    <scope>NUCLEOTIDE SEQUENCE [LARGE SCALE GENOMIC DNA]</scope>
    <source>
        <strain evidence="2">ATCC 43811</strain>
    </source>
</reference>
<gene>
    <name evidence="1" type="ORF">SAMN02745150_01305</name>
</gene>
<dbReference type="EMBL" id="FOKY01000020">
    <property type="protein sequence ID" value="SFB91577.1"/>
    <property type="molecule type" value="Genomic_DNA"/>
</dbReference>
<accession>A0A1I1EX76</accession>
<keyword evidence="2" id="KW-1185">Reference proteome</keyword>
<organism evidence="1 2">
    <name type="scientific">Brevinema andersonii</name>
    <dbReference type="NCBI Taxonomy" id="34097"/>
    <lineage>
        <taxon>Bacteria</taxon>
        <taxon>Pseudomonadati</taxon>
        <taxon>Spirochaetota</taxon>
        <taxon>Spirochaetia</taxon>
        <taxon>Brevinematales</taxon>
        <taxon>Brevinemataceae</taxon>
        <taxon>Brevinema</taxon>
    </lineage>
</organism>
<evidence type="ECO:0000313" key="2">
    <source>
        <dbReference type="Proteomes" id="UP000240042"/>
    </source>
</evidence>